<dbReference type="EMBL" id="HG994588">
    <property type="protein sequence ID" value="CAF3035341.1"/>
    <property type="molecule type" value="Genomic_DNA"/>
</dbReference>
<name>A0A7R8D5V1_LEPSM</name>
<accession>A0A7R8D5V1</accession>
<dbReference type="PANTHER" id="PTHR45783:SF3">
    <property type="entry name" value="KINESIN LIGHT CHAIN"/>
    <property type="match status" value="1"/>
</dbReference>
<dbReference type="GO" id="GO:0007018">
    <property type="term" value="P:microtubule-based movement"/>
    <property type="evidence" value="ECO:0007669"/>
    <property type="project" value="TreeGrafter"/>
</dbReference>
<evidence type="ECO:0000313" key="5">
    <source>
        <dbReference type="EMBL" id="CAF3035341.1"/>
    </source>
</evidence>
<proteinExistence type="predicted"/>
<dbReference type="PANTHER" id="PTHR45783">
    <property type="entry name" value="KINESIN LIGHT CHAIN"/>
    <property type="match status" value="1"/>
</dbReference>
<evidence type="ECO:0000313" key="6">
    <source>
        <dbReference type="Proteomes" id="UP000675881"/>
    </source>
</evidence>
<dbReference type="GO" id="GO:0005871">
    <property type="term" value="C:kinesin complex"/>
    <property type="evidence" value="ECO:0007669"/>
    <property type="project" value="InterPro"/>
</dbReference>
<dbReference type="GO" id="GO:0005737">
    <property type="term" value="C:cytoplasm"/>
    <property type="evidence" value="ECO:0007669"/>
    <property type="project" value="UniProtKB-SubCell"/>
</dbReference>
<reference evidence="5" key="1">
    <citation type="submission" date="2021-02" db="EMBL/GenBank/DDBJ databases">
        <authorList>
            <person name="Bekaert M."/>
        </authorList>
    </citation>
    <scope>NUCLEOTIDE SEQUENCE</scope>
    <source>
        <strain evidence="5">IoA-00</strain>
    </source>
</reference>
<keyword evidence="3" id="KW-0677">Repeat</keyword>
<sequence>MDPFSVCWTFLRDLAHSKLDLRERRRLDPEKIFERASTRIDSLLNLRDDHFNIVGPLREEFENVKNTNTGVVNDNDRALEQRLRTVNDSIEKLEIGIEESSVLIGLSEHFQRIESDRSVLRLEMGRITDENDWLREELTETQRKLKEAYEEIEELHIERREMQFNDEIRNMSESNLRPITPSKIPVGAWRVEEEKAINITKPLDLPSPAPSRLPIGAWRTKVNAYKSVMEKKEIKEKAESHARNKRSYFKLNAPTSKIPSR</sequence>
<dbReference type="InterPro" id="IPR002151">
    <property type="entry name" value="Kinesin_light"/>
</dbReference>
<organism evidence="5 6">
    <name type="scientific">Lepeophtheirus salmonis</name>
    <name type="common">Salmon louse</name>
    <name type="synonym">Caligus salmonis</name>
    <dbReference type="NCBI Taxonomy" id="72036"/>
    <lineage>
        <taxon>Eukaryota</taxon>
        <taxon>Metazoa</taxon>
        <taxon>Ecdysozoa</taxon>
        <taxon>Arthropoda</taxon>
        <taxon>Crustacea</taxon>
        <taxon>Multicrustacea</taxon>
        <taxon>Hexanauplia</taxon>
        <taxon>Copepoda</taxon>
        <taxon>Siphonostomatoida</taxon>
        <taxon>Caligidae</taxon>
        <taxon>Lepeophtheirus</taxon>
    </lineage>
</organism>
<keyword evidence="6" id="KW-1185">Reference proteome</keyword>
<dbReference type="GO" id="GO:0019894">
    <property type="term" value="F:kinesin binding"/>
    <property type="evidence" value="ECO:0007669"/>
    <property type="project" value="TreeGrafter"/>
</dbReference>
<evidence type="ECO:0000256" key="2">
    <source>
        <dbReference type="ARBA" id="ARBA00022490"/>
    </source>
</evidence>
<dbReference type="Proteomes" id="UP000675881">
    <property type="component" value="Chromosome 9"/>
</dbReference>
<dbReference type="AlphaFoldDB" id="A0A7R8D5V1"/>
<keyword evidence="4" id="KW-0802">TPR repeat</keyword>
<dbReference type="OrthoDB" id="413723at2759"/>
<keyword evidence="2" id="KW-0963">Cytoplasm</keyword>
<comment type="subcellular location">
    <subcellularLocation>
        <location evidence="1">Cytoplasm</location>
    </subcellularLocation>
</comment>
<evidence type="ECO:0000256" key="1">
    <source>
        <dbReference type="ARBA" id="ARBA00004496"/>
    </source>
</evidence>
<protein>
    <submittedName>
        <fullName evidence="5">KLC</fullName>
    </submittedName>
</protein>
<evidence type="ECO:0000256" key="3">
    <source>
        <dbReference type="ARBA" id="ARBA00022737"/>
    </source>
</evidence>
<evidence type="ECO:0000256" key="4">
    <source>
        <dbReference type="ARBA" id="ARBA00022803"/>
    </source>
</evidence>
<gene>
    <name evidence="5" type="ORF">LSAA_14558</name>
</gene>